<comment type="caution">
    <text evidence="11">The sequence shown here is derived from an EMBL/GenBank/DDBJ whole genome shotgun (WGS) entry which is preliminary data.</text>
</comment>
<keyword evidence="6" id="KW-0680">Restriction system</keyword>
<dbReference type="EC" id="2.1.1.113" evidence="2"/>
<evidence type="ECO:0000256" key="3">
    <source>
        <dbReference type="ARBA" id="ARBA00022603"/>
    </source>
</evidence>
<accession>A0A0F9KGV2</accession>
<dbReference type="EMBL" id="LAZR01008026">
    <property type="protein sequence ID" value="KKM81394.1"/>
    <property type="molecule type" value="Genomic_DNA"/>
</dbReference>
<dbReference type="Pfam" id="PF01555">
    <property type="entry name" value="N6_N4_Mtase"/>
    <property type="match status" value="1"/>
</dbReference>
<evidence type="ECO:0000256" key="8">
    <source>
        <dbReference type="ARBA" id="ARBA00049120"/>
    </source>
</evidence>
<dbReference type="AlphaFoldDB" id="A0A0F9KGV2"/>
<dbReference type="InterPro" id="IPR017985">
    <property type="entry name" value="MeTrfase_CN4_CS"/>
</dbReference>
<dbReference type="Gene3D" id="3.40.50.150">
    <property type="entry name" value="Vaccinia Virus protein VP39"/>
    <property type="match status" value="1"/>
</dbReference>
<dbReference type="GO" id="GO:0009307">
    <property type="term" value="P:DNA restriction-modification system"/>
    <property type="evidence" value="ECO:0007669"/>
    <property type="project" value="UniProtKB-KW"/>
</dbReference>
<dbReference type="PRINTS" id="PR00508">
    <property type="entry name" value="S21N4MTFRASE"/>
</dbReference>
<protein>
    <recommendedName>
        <fullName evidence="2">site-specific DNA-methyltransferase (cytosine-N(4)-specific)</fullName>
        <ecNumber evidence="2">2.1.1.113</ecNumber>
    </recommendedName>
</protein>
<evidence type="ECO:0000256" key="4">
    <source>
        <dbReference type="ARBA" id="ARBA00022679"/>
    </source>
</evidence>
<dbReference type="GO" id="GO:0015667">
    <property type="term" value="F:site-specific DNA-methyltransferase (cytosine-N4-specific) activity"/>
    <property type="evidence" value="ECO:0007669"/>
    <property type="project" value="UniProtKB-EC"/>
</dbReference>
<evidence type="ECO:0000256" key="7">
    <source>
        <dbReference type="ARBA" id="ARBA00023125"/>
    </source>
</evidence>
<reference evidence="11" key="1">
    <citation type="journal article" date="2015" name="Nature">
        <title>Complex archaea that bridge the gap between prokaryotes and eukaryotes.</title>
        <authorList>
            <person name="Spang A."/>
            <person name="Saw J.H."/>
            <person name="Jorgensen S.L."/>
            <person name="Zaremba-Niedzwiedzka K."/>
            <person name="Martijn J."/>
            <person name="Lind A.E."/>
            <person name="van Eijk R."/>
            <person name="Schleper C."/>
            <person name="Guy L."/>
            <person name="Ettema T.J."/>
        </authorList>
    </citation>
    <scope>NUCLEOTIDE SEQUENCE</scope>
</reference>
<evidence type="ECO:0000313" key="11">
    <source>
        <dbReference type="EMBL" id="KKM81394.1"/>
    </source>
</evidence>
<feature type="domain" description="DNA methylase N-4/N-6" evidence="10">
    <location>
        <begin position="21"/>
        <end position="297"/>
    </location>
</feature>
<name>A0A0F9KGV2_9ZZZZ</name>
<gene>
    <name evidence="11" type="ORF">LCGC14_1330250</name>
</gene>
<dbReference type="InterPro" id="IPR002941">
    <property type="entry name" value="DNA_methylase_N4/N6"/>
</dbReference>
<evidence type="ECO:0000256" key="6">
    <source>
        <dbReference type="ARBA" id="ARBA00022747"/>
    </source>
</evidence>
<organism evidence="11">
    <name type="scientific">marine sediment metagenome</name>
    <dbReference type="NCBI Taxonomy" id="412755"/>
    <lineage>
        <taxon>unclassified sequences</taxon>
        <taxon>metagenomes</taxon>
        <taxon>ecological metagenomes</taxon>
    </lineage>
</organism>
<keyword evidence="7" id="KW-0238">DNA-binding</keyword>
<evidence type="ECO:0000256" key="2">
    <source>
        <dbReference type="ARBA" id="ARBA00012185"/>
    </source>
</evidence>
<keyword evidence="4" id="KW-0808">Transferase</keyword>
<feature type="region of interest" description="Disordered" evidence="9">
    <location>
        <begin position="182"/>
        <end position="211"/>
    </location>
</feature>
<dbReference type="SUPFAM" id="SSF53335">
    <property type="entry name" value="S-adenosyl-L-methionine-dependent methyltransferases"/>
    <property type="match status" value="1"/>
</dbReference>
<proteinExistence type="inferred from homology"/>
<keyword evidence="3" id="KW-0489">Methyltransferase</keyword>
<evidence type="ECO:0000256" key="5">
    <source>
        <dbReference type="ARBA" id="ARBA00022691"/>
    </source>
</evidence>
<dbReference type="GO" id="GO:0008170">
    <property type="term" value="F:N-methyltransferase activity"/>
    <property type="evidence" value="ECO:0007669"/>
    <property type="project" value="InterPro"/>
</dbReference>
<dbReference type="PROSITE" id="PS00093">
    <property type="entry name" value="N4_MTASE"/>
    <property type="match status" value="1"/>
</dbReference>
<comment type="catalytic activity">
    <reaction evidence="8">
        <text>a 2'-deoxycytidine in DNA + S-adenosyl-L-methionine = an N(4)-methyl-2'-deoxycytidine in DNA + S-adenosyl-L-homocysteine + H(+)</text>
        <dbReference type="Rhea" id="RHEA:16857"/>
        <dbReference type="Rhea" id="RHEA-COMP:11369"/>
        <dbReference type="Rhea" id="RHEA-COMP:13674"/>
        <dbReference type="ChEBI" id="CHEBI:15378"/>
        <dbReference type="ChEBI" id="CHEBI:57856"/>
        <dbReference type="ChEBI" id="CHEBI:59789"/>
        <dbReference type="ChEBI" id="CHEBI:85452"/>
        <dbReference type="ChEBI" id="CHEBI:137933"/>
        <dbReference type="EC" id="2.1.1.113"/>
    </reaction>
</comment>
<feature type="region of interest" description="Disordered" evidence="9">
    <location>
        <begin position="135"/>
        <end position="166"/>
    </location>
</feature>
<dbReference type="InterPro" id="IPR001091">
    <property type="entry name" value="RM_Methyltransferase"/>
</dbReference>
<dbReference type="InterPro" id="IPR029063">
    <property type="entry name" value="SAM-dependent_MTases_sf"/>
</dbReference>
<keyword evidence="5" id="KW-0949">S-adenosyl-L-methionine</keyword>
<dbReference type="GO" id="GO:0003677">
    <property type="term" value="F:DNA binding"/>
    <property type="evidence" value="ECO:0007669"/>
    <property type="project" value="UniProtKB-KW"/>
</dbReference>
<comment type="similarity">
    <text evidence="1">Belongs to the N(4)/N(6)-methyltransferase family. N(4) subfamily.</text>
</comment>
<evidence type="ECO:0000259" key="10">
    <source>
        <dbReference type="Pfam" id="PF01555"/>
    </source>
</evidence>
<evidence type="ECO:0000256" key="9">
    <source>
        <dbReference type="SAM" id="MobiDB-lite"/>
    </source>
</evidence>
<sequence>MWKLTEGEALDVLKALPDNSVDLVFTSPPYEDSRTYGIDYKLRGQEWVDWAFERYVECVRVSRGLVAWVVGNKTRNFKWTAVAPLLIADLHRAGVCLRNPPIFHRVGVPGSGGPDWLRADTEWIICATPGGKLPWSDNTATGHPPKYAPGGAMSNRTADGRRKNAPDKPEALAARINQWGRSGSFGTKRQKKGSLEPEKIKPSHCYDGTGPPVKANPGNLISCPVGGGVMGSRLCHENEAPFPEKLAEFFIRSFCPPNGWVLDPFVGSGTTIAVAQMHGRHGHGVDCRASQIELTKKRLGEL</sequence>
<evidence type="ECO:0000256" key="1">
    <source>
        <dbReference type="ARBA" id="ARBA00010203"/>
    </source>
</evidence>
<dbReference type="GO" id="GO:0032259">
    <property type="term" value="P:methylation"/>
    <property type="evidence" value="ECO:0007669"/>
    <property type="project" value="UniProtKB-KW"/>
</dbReference>